<dbReference type="AlphaFoldDB" id="A0A1X0D754"/>
<comment type="caution">
    <text evidence="1">The sequence shown here is derived from an EMBL/GenBank/DDBJ whole genome shotgun (WGS) entry which is preliminary data.</text>
</comment>
<protein>
    <recommendedName>
        <fullName evidence="3">Transposase</fullName>
    </recommendedName>
</protein>
<reference evidence="1 2" key="1">
    <citation type="submission" date="2016-12" db="EMBL/GenBank/DDBJ databases">
        <title>The new phylogeny of genus Mycobacterium.</title>
        <authorList>
            <person name="Tortoli E."/>
            <person name="Trovato A."/>
            <person name="Cirillo D.M."/>
        </authorList>
    </citation>
    <scope>NUCLEOTIDE SEQUENCE [LARGE SCALE GENOMIC DNA]</scope>
    <source>
        <strain evidence="1 2">DSM 45130</strain>
    </source>
</reference>
<gene>
    <name evidence="1" type="ORF">BST26_14920</name>
</gene>
<organism evidence="1 2">
    <name type="scientific">Mycolicibacterium insubricum</name>
    <dbReference type="NCBI Taxonomy" id="444597"/>
    <lineage>
        <taxon>Bacteria</taxon>
        <taxon>Bacillati</taxon>
        <taxon>Actinomycetota</taxon>
        <taxon>Actinomycetes</taxon>
        <taxon>Mycobacteriales</taxon>
        <taxon>Mycobacteriaceae</taxon>
        <taxon>Mycolicibacterium</taxon>
    </lineage>
</organism>
<name>A0A1X0D754_9MYCO</name>
<evidence type="ECO:0008006" key="3">
    <source>
        <dbReference type="Google" id="ProtNLM"/>
    </source>
</evidence>
<proteinExistence type="predicted"/>
<accession>A0A1X0D754</accession>
<sequence length="88" mass="10201">MCGRKLVKNGTTSAGRTRWRCTTCGASSTQARSDITGKAELRAFLSWLLDFDKPGELASSARTFRRDTAWCWRIEVPPHHHRRWPLRW</sequence>
<dbReference type="EMBL" id="MVHS01000039">
    <property type="protein sequence ID" value="ORA68002.1"/>
    <property type="molecule type" value="Genomic_DNA"/>
</dbReference>
<dbReference type="Proteomes" id="UP000192801">
    <property type="component" value="Unassembled WGS sequence"/>
</dbReference>
<keyword evidence="2" id="KW-1185">Reference proteome</keyword>
<dbReference type="STRING" id="444597.BST26_14920"/>
<evidence type="ECO:0000313" key="2">
    <source>
        <dbReference type="Proteomes" id="UP000192801"/>
    </source>
</evidence>
<evidence type="ECO:0000313" key="1">
    <source>
        <dbReference type="EMBL" id="ORA68002.1"/>
    </source>
</evidence>